<feature type="transmembrane region" description="Helical" evidence="2">
    <location>
        <begin position="60"/>
        <end position="81"/>
    </location>
</feature>
<dbReference type="Proteomes" id="UP000813824">
    <property type="component" value="Unassembled WGS sequence"/>
</dbReference>
<dbReference type="EMBL" id="JAEVFJ010000005">
    <property type="protein sequence ID" value="KAH8104537.1"/>
    <property type="molecule type" value="Genomic_DNA"/>
</dbReference>
<evidence type="ECO:0000256" key="1">
    <source>
        <dbReference type="SAM" id="MobiDB-lite"/>
    </source>
</evidence>
<sequence length="166" mass="18619">MAHAACANIDTVAMRGRWHWLQVRLPTLFDTVSRVAQRQHQSSKSFSIVFPPATNWRSRIPMTTTSIFIAIICLCLFLAAAEPKQLRTRRFYGPPQQPSAAIDPDDRQGAIASYNAMPTHIPTPLSKGSYLTQTSRRDSSDSARMSTSSQYVDTEPHHCTVRSKDQ</sequence>
<organism evidence="3 4">
    <name type="scientific">Cristinia sonorae</name>
    <dbReference type="NCBI Taxonomy" id="1940300"/>
    <lineage>
        <taxon>Eukaryota</taxon>
        <taxon>Fungi</taxon>
        <taxon>Dikarya</taxon>
        <taxon>Basidiomycota</taxon>
        <taxon>Agaricomycotina</taxon>
        <taxon>Agaricomycetes</taxon>
        <taxon>Agaricomycetidae</taxon>
        <taxon>Agaricales</taxon>
        <taxon>Pleurotineae</taxon>
        <taxon>Stephanosporaceae</taxon>
        <taxon>Cristinia</taxon>
    </lineage>
</organism>
<reference evidence="3" key="1">
    <citation type="journal article" date="2021" name="New Phytol.">
        <title>Evolutionary innovations through gain and loss of genes in the ectomycorrhizal Boletales.</title>
        <authorList>
            <person name="Wu G."/>
            <person name="Miyauchi S."/>
            <person name="Morin E."/>
            <person name="Kuo A."/>
            <person name="Drula E."/>
            <person name="Varga T."/>
            <person name="Kohler A."/>
            <person name="Feng B."/>
            <person name="Cao Y."/>
            <person name="Lipzen A."/>
            <person name="Daum C."/>
            <person name="Hundley H."/>
            <person name="Pangilinan J."/>
            <person name="Johnson J."/>
            <person name="Barry K."/>
            <person name="LaButti K."/>
            <person name="Ng V."/>
            <person name="Ahrendt S."/>
            <person name="Min B."/>
            <person name="Choi I.G."/>
            <person name="Park H."/>
            <person name="Plett J.M."/>
            <person name="Magnuson J."/>
            <person name="Spatafora J.W."/>
            <person name="Nagy L.G."/>
            <person name="Henrissat B."/>
            <person name="Grigoriev I.V."/>
            <person name="Yang Z.L."/>
            <person name="Xu J."/>
            <person name="Martin F.M."/>
        </authorList>
    </citation>
    <scope>NUCLEOTIDE SEQUENCE</scope>
    <source>
        <strain evidence="3">KKN 215</strain>
    </source>
</reference>
<keyword evidence="2" id="KW-1133">Transmembrane helix</keyword>
<name>A0A8K0XSW9_9AGAR</name>
<accession>A0A8K0XSW9</accession>
<feature type="region of interest" description="Disordered" evidence="1">
    <location>
        <begin position="115"/>
        <end position="166"/>
    </location>
</feature>
<keyword evidence="2" id="KW-0812">Transmembrane</keyword>
<keyword evidence="2" id="KW-0472">Membrane</keyword>
<proteinExistence type="predicted"/>
<feature type="compositionally biased region" description="Basic and acidic residues" evidence="1">
    <location>
        <begin position="154"/>
        <end position="166"/>
    </location>
</feature>
<comment type="caution">
    <text evidence="3">The sequence shown here is derived from an EMBL/GenBank/DDBJ whole genome shotgun (WGS) entry which is preliminary data.</text>
</comment>
<evidence type="ECO:0000313" key="3">
    <source>
        <dbReference type="EMBL" id="KAH8104537.1"/>
    </source>
</evidence>
<gene>
    <name evidence="3" type="ORF">BXZ70DRAFT_593515</name>
</gene>
<feature type="region of interest" description="Disordered" evidence="1">
    <location>
        <begin position="90"/>
        <end position="109"/>
    </location>
</feature>
<evidence type="ECO:0000313" key="4">
    <source>
        <dbReference type="Proteomes" id="UP000813824"/>
    </source>
</evidence>
<dbReference type="AlphaFoldDB" id="A0A8K0XSW9"/>
<protein>
    <submittedName>
        <fullName evidence="3">Uncharacterized protein</fullName>
    </submittedName>
</protein>
<keyword evidence="4" id="KW-1185">Reference proteome</keyword>
<evidence type="ECO:0000256" key="2">
    <source>
        <dbReference type="SAM" id="Phobius"/>
    </source>
</evidence>